<evidence type="ECO:0000256" key="2">
    <source>
        <dbReference type="SAM" id="SignalP"/>
    </source>
</evidence>
<proteinExistence type="predicted"/>
<keyword evidence="4" id="KW-1185">Reference proteome</keyword>
<feature type="region of interest" description="Disordered" evidence="1">
    <location>
        <begin position="90"/>
        <end position="160"/>
    </location>
</feature>
<reference evidence="3 4" key="1">
    <citation type="journal article" date="2009" name="Nat. Biotechnol.">
        <title>Genome sequence of the recombinant protein production host Pichia pastoris.</title>
        <authorList>
            <person name="De Schutter K."/>
            <person name="Lin Y.C."/>
            <person name="Tiels P."/>
            <person name="Van Hecke A."/>
            <person name="Glinka S."/>
            <person name="Weber-Lehmann J."/>
            <person name="Rouze P."/>
            <person name="Van de Peer Y."/>
            <person name="Callewaert N."/>
        </authorList>
    </citation>
    <scope>NUCLEOTIDE SEQUENCE [LARGE SCALE GENOMIC DNA]</scope>
    <source>
        <strain evidence="4">GS115 / ATCC 20864</strain>
    </source>
</reference>
<dbReference type="EMBL" id="FN392319">
    <property type="protein sequence ID" value="CAY68421.1"/>
    <property type="molecule type" value="Genomic_DNA"/>
</dbReference>
<dbReference type="InParanoid" id="C4QYU7"/>
<dbReference type="RefSeq" id="XP_002490701.1">
    <property type="nucleotide sequence ID" value="XM_002490656.1"/>
</dbReference>
<keyword evidence="2" id="KW-0732">Signal</keyword>
<feature type="signal peptide" evidence="2">
    <location>
        <begin position="1"/>
        <end position="18"/>
    </location>
</feature>
<accession>C4QYU7</accession>
<evidence type="ECO:0000313" key="4">
    <source>
        <dbReference type="Proteomes" id="UP000000314"/>
    </source>
</evidence>
<protein>
    <submittedName>
        <fullName evidence="3">Uncharacterized protein</fullName>
    </submittedName>
</protein>
<dbReference type="Proteomes" id="UP000000314">
    <property type="component" value="Chromosome 1"/>
</dbReference>
<dbReference type="AlphaFoldDB" id="C4QYU7"/>
<evidence type="ECO:0000313" key="3">
    <source>
        <dbReference type="EMBL" id="CAY68421.1"/>
    </source>
</evidence>
<feature type="compositionally biased region" description="Acidic residues" evidence="1">
    <location>
        <begin position="140"/>
        <end position="152"/>
    </location>
</feature>
<dbReference type="KEGG" id="ppa:PAS_chr1-4_0565"/>
<evidence type="ECO:0000256" key="1">
    <source>
        <dbReference type="SAM" id="MobiDB-lite"/>
    </source>
</evidence>
<sequence>MRSVGIALICLGMVGALAHDDSRDSPTLPKSITPQQVQMDLQRLEQLTDEQLDQLEEYFSINQASSPGFGYIGDEDITAGLADEELGNTVSASSSDIGVDSTETIAPGDIDPAKTAPDRADSIDNLGLPFPWKKKKKDDDDCDDDDDGDEGDNSGNDAEGSRNKVIIVTFGRDENATLARIQQFQSHTAKSSLSQEGSPTKKAFHFKEGTVIPLTAEDGLQLEALINLHQGNTSAETSSFDQYSNGAKPRLGGIRNGFGIRKLSPQYSNAANKQSVSVSAVGATVLVMYSVLFV</sequence>
<organism evidence="3 4">
    <name type="scientific">Komagataella phaffii (strain GS115 / ATCC 20864)</name>
    <name type="common">Yeast</name>
    <name type="synonym">Pichia pastoris</name>
    <dbReference type="NCBI Taxonomy" id="644223"/>
    <lineage>
        <taxon>Eukaryota</taxon>
        <taxon>Fungi</taxon>
        <taxon>Dikarya</taxon>
        <taxon>Ascomycota</taxon>
        <taxon>Saccharomycotina</taxon>
        <taxon>Pichiomycetes</taxon>
        <taxon>Pichiales</taxon>
        <taxon>Pichiaceae</taxon>
        <taxon>Komagataella</taxon>
    </lineage>
</organism>
<dbReference type="GeneID" id="8197696"/>
<name>C4QYU7_KOMPG</name>
<gene>
    <name evidence="3" type="ordered locus">PAS_chr1-4_0565</name>
</gene>
<feature type="chain" id="PRO_5009950826" evidence="2">
    <location>
        <begin position="19"/>
        <end position="294"/>
    </location>
</feature>
<dbReference type="OrthoDB" id="10360524at2759"/>
<feature type="compositionally biased region" description="Polar residues" evidence="1">
    <location>
        <begin position="90"/>
        <end position="104"/>
    </location>
</feature>
<dbReference type="HOGENOM" id="CLU_947014_0_0_1"/>